<dbReference type="InterPro" id="IPR036895">
    <property type="entry name" value="Uracil-DNA_glycosylase-like_sf"/>
</dbReference>
<reference evidence="2" key="1">
    <citation type="submission" date="2016-10" db="EMBL/GenBank/DDBJ databases">
        <authorList>
            <person name="Varghese N."/>
            <person name="Submissions S."/>
        </authorList>
    </citation>
    <scope>NUCLEOTIDE SEQUENCE [LARGE SCALE GENOMIC DNA]</scope>
    <source>
        <strain evidence="2">DSM 19326</strain>
    </source>
</reference>
<name>A0A1H6MHH2_9FLAO</name>
<sequence length="202" mass="24241">MACNHKFIRDLDLSYADWSVETLVVGTFNPEWSRSNNADWFYGRRTNNFWNVLPRIYLENELICSDKQTKLDFCRKHRIGITDLIKTINTASQEEHFNIISSFSDKAIEDNFKNDITQVNIIEILENKKTIRNVYLTRSAKNGMWRNLWKDIKSFCIDHEIYCTELLTPSNYAMYQYNKTEKQKYGSLEDFIYGRWKEKWKK</sequence>
<protein>
    <recommendedName>
        <fullName evidence="3">Uracil-DNA glycosylase-like domain-containing protein</fullName>
    </recommendedName>
</protein>
<evidence type="ECO:0000313" key="2">
    <source>
        <dbReference type="Proteomes" id="UP000198555"/>
    </source>
</evidence>
<evidence type="ECO:0008006" key="3">
    <source>
        <dbReference type="Google" id="ProtNLM"/>
    </source>
</evidence>
<dbReference type="SUPFAM" id="SSF52141">
    <property type="entry name" value="Uracil-DNA glycosylase-like"/>
    <property type="match status" value="1"/>
</dbReference>
<dbReference type="Gene3D" id="3.40.470.10">
    <property type="entry name" value="Uracil-DNA glycosylase-like domain"/>
    <property type="match status" value="1"/>
</dbReference>
<dbReference type="AlphaFoldDB" id="A0A1H6MHH2"/>
<organism evidence="1 2">
    <name type="scientific">Epilithonimonas hominis</name>
    <dbReference type="NCBI Taxonomy" id="420404"/>
    <lineage>
        <taxon>Bacteria</taxon>
        <taxon>Pseudomonadati</taxon>
        <taxon>Bacteroidota</taxon>
        <taxon>Flavobacteriia</taxon>
        <taxon>Flavobacteriales</taxon>
        <taxon>Weeksellaceae</taxon>
        <taxon>Chryseobacterium group</taxon>
        <taxon>Epilithonimonas</taxon>
    </lineage>
</organism>
<keyword evidence="2" id="KW-1185">Reference proteome</keyword>
<evidence type="ECO:0000313" key="1">
    <source>
        <dbReference type="EMBL" id="SEH97801.1"/>
    </source>
</evidence>
<accession>A0A1H6MHH2</accession>
<dbReference type="RefSeq" id="WP_089771112.1">
    <property type="nucleotide sequence ID" value="NZ_FNWX01000079.1"/>
</dbReference>
<dbReference type="STRING" id="420404.SAMN05421793_1793"/>
<dbReference type="EMBL" id="FNWX01000079">
    <property type="protein sequence ID" value="SEH97801.1"/>
    <property type="molecule type" value="Genomic_DNA"/>
</dbReference>
<gene>
    <name evidence="1" type="ORF">SAMN05421793_1793</name>
</gene>
<proteinExistence type="predicted"/>
<dbReference type="Proteomes" id="UP000198555">
    <property type="component" value="Unassembled WGS sequence"/>
</dbReference>